<feature type="chain" id="PRO_5041531269" evidence="2">
    <location>
        <begin position="18"/>
        <end position="421"/>
    </location>
</feature>
<dbReference type="InterPro" id="IPR011042">
    <property type="entry name" value="6-blade_b-propeller_TolB-like"/>
</dbReference>
<keyword evidence="2" id="KW-0732">Signal</keyword>
<evidence type="ECO:0000313" key="4">
    <source>
        <dbReference type="EMBL" id="UYF42913.1"/>
    </source>
</evidence>
<dbReference type="NCBIfam" id="NF003124">
    <property type="entry name" value="PRK04043.1"/>
    <property type="match status" value="1"/>
</dbReference>
<evidence type="ECO:0000256" key="1">
    <source>
        <dbReference type="ARBA" id="ARBA00009820"/>
    </source>
</evidence>
<dbReference type="SUPFAM" id="SSF69304">
    <property type="entry name" value="Tricorn protease N-terminal domain"/>
    <property type="match status" value="1"/>
</dbReference>
<protein>
    <submittedName>
        <fullName evidence="4">Tol-Pal system protein TolB</fullName>
    </submittedName>
    <submittedName>
        <fullName evidence="3">Translocation protein TolB</fullName>
    </submittedName>
</protein>
<dbReference type="InterPro" id="IPR011659">
    <property type="entry name" value="WD40"/>
</dbReference>
<evidence type="ECO:0000256" key="2">
    <source>
        <dbReference type="SAM" id="SignalP"/>
    </source>
</evidence>
<dbReference type="EMBL" id="CP099556">
    <property type="protein sequence ID" value="UYF42913.1"/>
    <property type="molecule type" value="Genomic_DNA"/>
</dbReference>
<evidence type="ECO:0000313" key="5">
    <source>
        <dbReference type="Proteomes" id="UP000192599"/>
    </source>
</evidence>
<organism evidence="3 5">
    <name type="scientific">Aliarcobacter cryaerophilus</name>
    <dbReference type="NCBI Taxonomy" id="28198"/>
    <lineage>
        <taxon>Bacteria</taxon>
        <taxon>Pseudomonadati</taxon>
        <taxon>Campylobacterota</taxon>
        <taxon>Epsilonproteobacteria</taxon>
        <taxon>Campylobacterales</taxon>
        <taxon>Arcobacteraceae</taxon>
        <taxon>Aliarcobacter</taxon>
    </lineage>
</organism>
<dbReference type="SUPFAM" id="SSF52964">
    <property type="entry name" value="TolB, N-terminal domain"/>
    <property type="match status" value="1"/>
</dbReference>
<name>A0A1V9VDN2_9BACT</name>
<reference evidence="4" key="2">
    <citation type="journal article" date="2022" name="Front. Microbiol.">
        <title>Species classification and novel plasmid identifications in Arcobacter cryaerophilus and Arcobacter cryaerophilus-like organisms.</title>
        <authorList>
            <person name="Zhou G."/>
            <person name="Wang M."/>
            <person name="Wang H."/>
            <person name="Chen X."/>
            <person name="Gu Y."/>
            <person name="Shao Z."/>
            <person name="Zhang J."/>
            <person name="Zhang M."/>
        </authorList>
    </citation>
    <scope>NUCLEOTIDE SEQUENCE</scope>
    <source>
        <strain evidence="4">ICDCAC48</strain>
    </source>
</reference>
<dbReference type="AlphaFoldDB" id="A0A1V9VDN2"/>
<dbReference type="EMBL" id="LNTC01000009">
    <property type="protein sequence ID" value="OQR42132.1"/>
    <property type="molecule type" value="Genomic_DNA"/>
</dbReference>
<dbReference type="PANTHER" id="PTHR36842:SF1">
    <property type="entry name" value="PROTEIN TOLB"/>
    <property type="match status" value="1"/>
</dbReference>
<dbReference type="Pfam" id="PF07676">
    <property type="entry name" value="PD40"/>
    <property type="match status" value="1"/>
</dbReference>
<proteinExistence type="inferred from homology"/>
<sequence>MKKIFLLIAIFISSVFAEVDGHLDIVKKGMVLPKVGVSIASDSLEKETLSKIKKALVDDFNVSGHFEVANVSSVSTYDSLPDILGLSNQGVNLFVNLSAKKDGNGNYTLMTKLYDINSRALVLEKNYTTSLEERFVFLAHKAAISINDHFKAPSISWMDRFVVFSVYEGPGKADIMIGDYTLTYKKRVVSGGLNIFPKWADKEQKTIYYTSYNYKKPTLVKLNIYNRSKDVIMDSDGMLACSDVNADGTKLLVTASPTGQPDVFLYDTRTRAKKQITTYSGIDVGGQFVENDSKIVFVSDRLGNPNIFAQTIGSSGVERLVFHSNNNSSVTSSGNNVIFSSKDASNELGKSFNLYLISTKSDSLKRLTSSGVNQFPKFSSDGQSVLFIKTDGTSSVGIIRLEHNKSFLFPLAGKRIQSIDW</sequence>
<dbReference type="Gene3D" id="2.120.10.30">
    <property type="entry name" value="TolB, C-terminal domain"/>
    <property type="match status" value="1"/>
</dbReference>
<gene>
    <name evidence="4" type="primary">tolB</name>
    <name evidence="3" type="ORF">AS859_01610</name>
    <name evidence="4" type="ORF">NGX11_08410</name>
</gene>
<dbReference type="Proteomes" id="UP001164100">
    <property type="component" value="Chromosome"/>
</dbReference>
<dbReference type="Gene3D" id="3.40.50.10070">
    <property type="entry name" value="TolB, N-terminal domain"/>
    <property type="match status" value="1"/>
</dbReference>
<dbReference type="PANTHER" id="PTHR36842">
    <property type="entry name" value="PROTEIN TOLB HOMOLOG"/>
    <property type="match status" value="1"/>
</dbReference>
<accession>A0A1V9VDN2</accession>
<feature type="signal peptide" evidence="2">
    <location>
        <begin position="1"/>
        <end position="17"/>
    </location>
</feature>
<evidence type="ECO:0000313" key="3">
    <source>
        <dbReference type="EMBL" id="OQR42132.1"/>
    </source>
</evidence>
<dbReference type="Proteomes" id="UP000192599">
    <property type="component" value="Unassembled WGS sequence"/>
</dbReference>
<comment type="similarity">
    <text evidence="1">Belongs to the TolB family.</text>
</comment>
<reference evidence="3 5" key="1">
    <citation type="submission" date="2017-04" db="EMBL/GenBank/DDBJ databases">
        <title>Accumulation and expression of multiple antibiotic resistance genes in Arcobacter cryaerophilus that thrives in sewage.</title>
        <authorList>
            <person name="Millar J.A."/>
            <person name="Raghavan R."/>
        </authorList>
    </citation>
    <scope>NUCLEOTIDE SEQUENCE [LARGE SCALE GENOMIC DNA]</scope>
    <source>
        <strain evidence="3 5">AZT-1</strain>
    </source>
</reference>
<dbReference type="RefSeq" id="WP_066221828.1">
    <property type="nucleotide sequence ID" value="NZ_CP060264.1"/>
</dbReference>